<dbReference type="Gene3D" id="1.10.10.10">
    <property type="entry name" value="Winged helix-like DNA-binding domain superfamily/Winged helix DNA-binding domain"/>
    <property type="match status" value="1"/>
</dbReference>
<comment type="caution">
    <text evidence="6">The sequence shown here is derived from an EMBL/GenBank/DDBJ whole genome shotgun (WGS) entry which is preliminary data.</text>
</comment>
<dbReference type="AlphaFoldDB" id="A0A418YEF5"/>
<gene>
    <name evidence="6" type="ORF">D1Z90_10375</name>
</gene>
<dbReference type="EMBL" id="QZCH01000012">
    <property type="protein sequence ID" value="RJG47537.1"/>
    <property type="molecule type" value="Genomic_DNA"/>
</dbReference>
<dbReference type="GO" id="GO:0003700">
    <property type="term" value="F:DNA-binding transcription factor activity"/>
    <property type="evidence" value="ECO:0007669"/>
    <property type="project" value="InterPro"/>
</dbReference>
<protein>
    <submittedName>
        <fullName evidence="6">LysR family transcriptional regulator</fullName>
    </submittedName>
</protein>
<dbReference type="SUPFAM" id="SSF46785">
    <property type="entry name" value="Winged helix' DNA-binding domain"/>
    <property type="match status" value="1"/>
</dbReference>
<keyword evidence="4" id="KW-0804">Transcription</keyword>
<evidence type="ECO:0000256" key="3">
    <source>
        <dbReference type="ARBA" id="ARBA00023125"/>
    </source>
</evidence>
<evidence type="ECO:0000256" key="1">
    <source>
        <dbReference type="ARBA" id="ARBA00009437"/>
    </source>
</evidence>
<evidence type="ECO:0000256" key="2">
    <source>
        <dbReference type="ARBA" id="ARBA00023015"/>
    </source>
</evidence>
<dbReference type="InterPro" id="IPR036390">
    <property type="entry name" value="WH_DNA-bd_sf"/>
</dbReference>
<dbReference type="PROSITE" id="PS50931">
    <property type="entry name" value="HTH_LYSR"/>
    <property type="match status" value="1"/>
</dbReference>
<dbReference type="RefSeq" id="WP_119910690.1">
    <property type="nucleotide sequence ID" value="NZ_QZCH01000012.1"/>
</dbReference>
<reference evidence="6 7" key="1">
    <citation type="submission" date="2018-09" db="EMBL/GenBank/DDBJ databases">
        <authorList>
            <person name="Wang F."/>
        </authorList>
    </citation>
    <scope>NUCLEOTIDE SEQUENCE [LARGE SCALE GENOMIC DNA]</scope>
    <source>
        <strain evidence="6 7">PLHSC7-2</strain>
    </source>
</reference>
<evidence type="ECO:0000313" key="7">
    <source>
        <dbReference type="Proteomes" id="UP000283255"/>
    </source>
</evidence>
<keyword evidence="7" id="KW-1185">Reference proteome</keyword>
<keyword evidence="3" id="KW-0238">DNA-binding</keyword>
<proteinExistence type="inferred from homology"/>
<accession>A0A418YEF5</accession>
<dbReference type="InterPro" id="IPR005119">
    <property type="entry name" value="LysR_subst-bd"/>
</dbReference>
<dbReference type="GO" id="GO:0003677">
    <property type="term" value="F:DNA binding"/>
    <property type="evidence" value="ECO:0007669"/>
    <property type="project" value="UniProtKB-KW"/>
</dbReference>
<evidence type="ECO:0000313" key="6">
    <source>
        <dbReference type="EMBL" id="RJG47537.1"/>
    </source>
</evidence>
<dbReference type="Gene3D" id="3.40.190.10">
    <property type="entry name" value="Periplasmic binding protein-like II"/>
    <property type="match status" value="2"/>
</dbReference>
<feature type="domain" description="HTH lysR-type" evidence="5">
    <location>
        <begin position="8"/>
        <end position="65"/>
    </location>
</feature>
<dbReference type="PANTHER" id="PTHR30118">
    <property type="entry name" value="HTH-TYPE TRANSCRIPTIONAL REGULATOR LEUO-RELATED"/>
    <property type="match status" value="1"/>
</dbReference>
<dbReference type="Proteomes" id="UP000283255">
    <property type="component" value="Unassembled WGS sequence"/>
</dbReference>
<dbReference type="SUPFAM" id="SSF53850">
    <property type="entry name" value="Periplasmic binding protein-like II"/>
    <property type="match status" value="1"/>
</dbReference>
<comment type="similarity">
    <text evidence="1">Belongs to the LysR transcriptional regulatory family.</text>
</comment>
<evidence type="ECO:0000256" key="4">
    <source>
        <dbReference type="ARBA" id="ARBA00023163"/>
    </source>
</evidence>
<dbReference type="InterPro" id="IPR050389">
    <property type="entry name" value="LysR-type_TF"/>
</dbReference>
<dbReference type="Pfam" id="PF03466">
    <property type="entry name" value="LysR_substrate"/>
    <property type="match status" value="1"/>
</dbReference>
<dbReference type="OrthoDB" id="6396370at2"/>
<dbReference type="InterPro" id="IPR036388">
    <property type="entry name" value="WH-like_DNA-bd_sf"/>
</dbReference>
<organism evidence="6 7">
    <name type="scientific">Motilimonas pumila</name>
    <dbReference type="NCBI Taxonomy" id="2303987"/>
    <lineage>
        <taxon>Bacteria</taxon>
        <taxon>Pseudomonadati</taxon>
        <taxon>Pseudomonadota</taxon>
        <taxon>Gammaproteobacteria</taxon>
        <taxon>Alteromonadales</taxon>
        <taxon>Alteromonadales genera incertae sedis</taxon>
        <taxon>Motilimonas</taxon>
    </lineage>
</organism>
<reference evidence="6 7" key="2">
    <citation type="submission" date="2019-01" db="EMBL/GenBank/DDBJ databases">
        <title>Motilimonas pumilus sp. nov., isolated from the gut of sea cucumber (Apostichopus japonicus).</title>
        <authorList>
            <person name="Wang F.-Q."/>
            <person name="Ren L.-H."/>
            <person name="Lin Y.-W."/>
            <person name="Sun G.-H."/>
            <person name="Du Z.-J."/>
            <person name="Zhao J.-X."/>
            <person name="Liu X.-J."/>
            <person name="Liu L.-J."/>
        </authorList>
    </citation>
    <scope>NUCLEOTIDE SEQUENCE [LARGE SCALE GENOMIC DNA]</scope>
    <source>
        <strain evidence="6 7">PLHSC7-2</strain>
    </source>
</reference>
<dbReference type="Pfam" id="PF00126">
    <property type="entry name" value="HTH_1"/>
    <property type="match status" value="1"/>
</dbReference>
<dbReference type="InterPro" id="IPR000847">
    <property type="entry name" value="LysR_HTH_N"/>
</dbReference>
<dbReference type="PANTHER" id="PTHR30118:SF7">
    <property type="entry name" value="TRANSCRIPTIONAL REGULATOR LYSR FAMILY"/>
    <property type="match status" value="1"/>
</dbReference>
<sequence length="311" mass="35278">MNNKLDELDLNLLKLLKVVVATRNTSIASEKLGISQTSVSRGIAKLREAFGDQLFIRKAHGVEPSELAEQLAQAADNMLVPFNDVLMAYQAFDANEYEGEIVICLELSLLEIFGKELFITLRQALPKASFRLLNWQESSLRAILDKQINYMVHYSLLPLPQDIYSHHLVDIEVCLVARKNHPVLSQTTELEDIHHLPLVKSVSDSVIGKHDVLDEIFIENGYQPNLQLATHSVPVLLEALRHSDAYKFSSSHIAVQDEELACYPLPKKFNRYRKVSVSGGYLQAKRDDPLNQYLHQVIQGYFNSVNQPIQY</sequence>
<evidence type="ECO:0000259" key="5">
    <source>
        <dbReference type="PROSITE" id="PS50931"/>
    </source>
</evidence>
<keyword evidence="2" id="KW-0805">Transcription regulation</keyword>
<name>A0A418YEF5_9GAMM</name>
<dbReference type="PRINTS" id="PR00039">
    <property type="entry name" value="HTHLYSR"/>
</dbReference>